<protein>
    <submittedName>
        <fullName evidence="3">Pentatricopeptide repeat-containing protein</fullName>
    </submittedName>
</protein>
<dbReference type="InterPro" id="IPR011990">
    <property type="entry name" value="TPR-like_helical_dom_sf"/>
</dbReference>
<evidence type="ECO:0000256" key="1">
    <source>
        <dbReference type="ARBA" id="ARBA00022737"/>
    </source>
</evidence>
<dbReference type="InterPro" id="IPR002885">
    <property type="entry name" value="PPR_rpt"/>
</dbReference>
<proteinExistence type="predicted"/>
<feature type="non-terminal residue" evidence="3">
    <location>
        <position position="144"/>
    </location>
</feature>
<dbReference type="PROSITE" id="PS51375">
    <property type="entry name" value="PPR"/>
    <property type="match status" value="2"/>
</dbReference>
<reference evidence="3 4" key="2">
    <citation type="journal article" date="2017" name="Front. Plant Sci.">
        <title>Gene Classification and Mining of Molecular Markers Useful in Red Clover (Trifolium pratense) Breeding.</title>
        <authorList>
            <person name="Istvanek J."/>
            <person name="Dluhosova J."/>
            <person name="Dluhos P."/>
            <person name="Patkova L."/>
            <person name="Nedelnik J."/>
            <person name="Repkova J."/>
        </authorList>
    </citation>
    <scope>NUCLEOTIDE SEQUENCE [LARGE SCALE GENOMIC DNA]</scope>
    <source>
        <strain evidence="4">cv. Tatra</strain>
        <tissue evidence="3">Young leaves</tissue>
    </source>
</reference>
<dbReference type="Proteomes" id="UP000236291">
    <property type="component" value="Unassembled WGS sequence"/>
</dbReference>
<dbReference type="Pfam" id="PF01535">
    <property type="entry name" value="PPR"/>
    <property type="match status" value="1"/>
</dbReference>
<sequence>MNFGFSILAKILKLGYQPDVITLTTLIKVSYGTLIDELCKIGETRAALQVLRRIEGKLAKPNVVLRKLKGDVYIFSILLDALCKEGNVKQAKNVLAVMMQQAMNLFKEMQSKKLIPNTVTYSSLIDGLCKSGRISHAWELLEEM</sequence>
<dbReference type="AlphaFoldDB" id="A0A2K3MI72"/>
<dbReference type="PANTHER" id="PTHR47942">
    <property type="entry name" value="TETRATRICOPEPTIDE REPEAT (TPR)-LIKE SUPERFAMILY PROTEIN-RELATED"/>
    <property type="match status" value="1"/>
</dbReference>
<reference evidence="3 4" key="1">
    <citation type="journal article" date="2014" name="Am. J. Bot.">
        <title>Genome assembly and annotation for red clover (Trifolium pratense; Fabaceae).</title>
        <authorList>
            <person name="Istvanek J."/>
            <person name="Jaros M."/>
            <person name="Krenek A."/>
            <person name="Repkova J."/>
        </authorList>
    </citation>
    <scope>NUCLEOTIDE SEQUENCE [LARGE SCALE GENOMIC DNA]</scope>
    <source>
        <strain evidence="4">cv. Tatra</strain>
        <tissue evidence="3">Young leaves</tissue>
    </source>
</reference>
<organism evidence="3 4">
    <name type="scientific">Trifolium pratense</name>
    <name type="common">Red clover</name>
    <dbReference type="NCBI Taxonomy" id="57577"/>
    <lineage>
        <taxon>Eukaryota</taxon>
        <taxon>Viridiplantae</taxon>
        <taxon>Streptophyta</taxon>
        <taxon>Embryophyta</taxon>
        <taxon>Tracheophyta</taxon>
        <taxon>Spermatophyta</taxon>
        <taxon>Magnoliopsida</taxon>
        <taxon>eudicotyledons</taxon>
        <taxon>Gunneridae</taxon>
        <taxon>Pentapetalae</taxon>
        <taxon>rosids</taxon>
        <taxon>fabids</taxon>
        <taxon>Fabales</taxon>
        <taxon>Fabaceae</taxon>
        <taxon>Papilionoideae</taxon>
        <taxon>50 kb inversion clade</taxon>
        <taxon>NPAAA clade</taxon>
        <taxon>Hologalegina</taxon>
        <taxon>IRL clade</taxon>
        <taxon>Trifolieae</taxon>
        <taxon>Trifolium</taxon>
    </lineage>
</organism>
<feature type="repeat" description="PPR" evidence="2">
    <location>
        <begin position="117"/>
        <end position="144"/>
    </location>
</feature>
<name>A0A2K3MI72_TRIPR</name>
<evidence type="ECO:0000313" key="4">
    <source>
        <dbReference type="Proteomes" id="UP000236291"/>
    </source>
</evidence>
<dbReference type="PANTHER" id="PTHR47942:SF16">
    <property type="entry name" value="PENTATRICOPEPTIDE REPEAT DOMAIN CONTAINING PROTEIN-RELATED"/>
    <property type="match status" value="1"/>
</dbReference>
<comment type="caution">
    <text evidence="3">The sequence shown here is derived from an EMBL/GenBank/DDBJ whole genome shotgun (WGS) entry which is preliminary data.</text>
</comment>
<dbReference type="InterPro" id="IPR051222">
    <property type="entry name" value="PPR/CCM1_RNA-binding"/>
</dbReference>
<feature type="repeat" description="PPR" evidence="2">
    <location>
        <begin position="71"/>
        <end position="105"/>
    </location>
</feature>
<dbReference type="Gene3D" id="1.25.40.10">
    <property type="entry name" value="Tetratricopeptide repeat domain"/>
    <property type="match status" value="2"/>
</dbReference>
<dbReference type="EMBL" id="ASHM01062899">
    <property type="protein sequence ID" value="PNX90464.1"/>
    <property type="molecule type" value="Genomic_DNA"/>
</dbReference>
<evidence type="ECO:0000313" key="3">
    <source>
        <dbReference type="EMBL" id="PNX90464.1"/>
    </source>
</evidence>
<gene>
    <name evidence="3" type="ORF">L195_g046588</name>
</gene>
<keyword evidence="1" id="KW-0677">Repeat</keyword>
<accession>A0A2K3MI72</accession>
<dbReference type="STRING" id="57577.A0A2K3MI72"/>
<dbReference type="Pfam" id="PF12854">
    <property type="entry name" value="PPR_1"/>
    <property type="match status" value="2"/>
</dbReference>
<evidence type="ECO:0000256" key="2">
    <source>
        <dbReference type="PROSITE-ProRule" id="PRU00708"/>
    </source>
</evidence>
<dbReference type="NCBIfam" id="TIGR00756">
    <property type="entry name" value="PPR"/>
    <property type="match status" value="3"/>
</dbReference>